<gene>
    <name evidence="1" type="ORF">C8J55DRAFT_533758</name>
</gene>
<sequence length="752" mass="83419">MPVPVPHHSKQPAHLVIKQHCSDDGVNHSFQDLTGILPVSPTGPPPSFGTREQWINSLPSWRRSKPRRIWEDDSHPFAEQDFQTGLAAADNASAIKGSRAKACPPPFYIQPSAIAPTIKGAATSIDMVPHGPFDTAGMHTNDKACSIATNMEIDVYDHQDRSAFTPIFEDDSPEFRSLHEVSSSPIEPVTPFGDFVDRAVSSTSAALSCSYVSNASLAGAAKDNCQLQCYRSHPATQPFTDLPVSVPAPELVTPTATSGYRKLSEPLSEWIANFVWKACTSGTNIPSSIAKIRLVTPKAYAVAPPSYLATSIHSLLLSTLLQPSAIFLALWYIVRLPVSLGAVIMTADHTKELRFRMVLLGENHGLTQDVTDNTAPFRLIVLGCMLANKWLDDHTFSNKTWHSISNVPIKILNELESRALDIFAYDLSISTADWSDWLLHVMSYHLSLSSPSHPQPISRPSANPHLIIKLALEEIINAPKACDSDSPQPRAVFLGLEERRREKREKEQAHKANVLEIDLDEDGPLREEYMPKRRVSEAGAPHSVENSFNTQRQIWETNKSAEKLLPPPARWSPAGDEPILRDSNRPHGRYLAVQPTPGVFVPVTSYQGLPQYQSTHDINYVSQPWLPNVHFATAKPLPTTGHFLEFTSHQLPAHSVFNSCPPPLLLPFALPHSRSQSYSHDQDTSQSYNHTRSYSQSQFEYRCCDLRMTPNELPPVQADVDMAWGLSGRHSYGPPAFAPHPSVTYQSTWLRT</sequence>
<dbReference type="GO" id="GO:0005634">
    <property type="term" value="C:nucleus"/>
    <property type="evidence" value="ECO:0007669"/>
    <property type="project" value="TreeGrafter"/>
</dbReference>
<evidence type="ECO:0008006" key="3">
    <source>
        <dbReference type="Google" id="ProtNLM"/>
    </source>
</evidence>
<reference evidence="1" key="2">
    <citation type="journal article" date="2023" name="Proc. Natl. Acad. Sci. U.S.A.">
        <title>A global phylogenomic analysis of the shiitake genus Lentinula.</title>
        <authorList>
            <person name="Sierra-Patev S."/>
            <person name="Min B."/>
            <person name="Naranjo-Ortiz M."/>
            <person name="Looney B."/>
            <person name="Konkel Z."/>
            <person name="Slot J.C."/>
            <person name="Sakamoto Y."/>
            <person name="Steenwyk J.L."/>
            <person name="Rokas A."/>
            <person name="Carro J."/>
            <person name="Camarero S."/>
            <person name="Ferreira P."/>
            <person name="Molpeceres G."/>
            <person name="Ruiz-Duenas F.J."/>
            <person name="Serrano A."/>
            <person name="Henrissat B."/>
            <person name="Drula E."/>
            <person name="Hughes K.W."/>
            <person name="Mata J.L."/>
            <person name="Ishikawa N.K."/>
            <person name="Vargas-Isla R."/>
            <person name="Ushijima S."/>
            <person name="Smith C.A."/>
            <person name="Donoghue J."/>
            <person name="Ahrendt S."/>
            <person name="Andreopoulos W."/>
            <person name="He G."/>
            <person name="LaButti K."/>
            <person name="Lipzen A."/>
            <person name="Ng V."/>
            <person name="Riley R."/>
            <person name="Sandor L."/>
            <person name="Barry K."/>
            <person name="Martinez A.T."/>
            <person name="Xiao Y."/>
            <person name="Gibbons J.G."/>
            <person name="Terashima K."/>
            <person name="Grigoriev I.V."/>
            <person name="Hibbett D."/>
        </authorList>
    </citation>
    <scope>NUCLEOTIDE SEQUENCE</scope>
    <source>
        <strain evidence="1">Sp2 HRB7682 ss15</strain>
    </source>
</reference>
<accession>A0A9W9E056</accession>
<dbReference type="Proteomes" id="UP001150238">
    <property type="component" value="Unassembled WGS sequence"/>
</dbReference>
<dbReference type="Gene3D" id="1.10.472.10">
    <property type="entry name" value="Cyclin-like"/>
    <property type="match status" value="1"/>
</dbReference>
<name>A0A9W9E056_9AGAR</name>
<dbReference type="InterPro" id="IPR013922">
    <property type="entry name" value="Cyclin_PHO80-like"/>
</dbReference>
<evidence type="ECO:0000313" key="2">
    <source>
        <dbReference type="Proteomes" id="UP001150238"/>
    </source>
</evidence>
<dbReference type="GO" id="GO:0000307">
    <property type="term" value="C:cyclin-dependent protein kinase holoenzyme complex"/>
    <property type="evidence" value="ECO:0007669"/>
    <property type="project" value="TreeGrafter"/>
</dbReference>
<protein>
    <recommendedName>
        <fullName evidence="3">Cyclin N-terminal domain-containing protein</fullName>
    </recommendedName>
</protein>
<dbReference type="GO" id="GO:0016538">
    <property type="term" value="F:cyclin-dependent protein serine/threonine kinase regulator activity"/>
    <property type="evidence" value="ECO:0007669"/>
    <property type="project" value="TreeGrafter"/>
</dbReference>
<proteinExistence type="predicted"/>
<dbReference type="PANTHER" id="PTHR15615:SF27">
    <property type="entry name" value="PHO85 CYCLIN CLG1"/>
    <property type="match status" value="1"/>
</dbReference>
<dbReference type="EMBL" id="JANVFS010000004">
    <property type="protein sequence ID" value="KAJ4492890.1"/>
    <property type="molecule type" value="Genomic_DNA"/>
</dbReference>
<comment type="caution">
    <text evidence="1">The sequence shown here is derived from an EMBL/GenBank/DDBJ whole genome shotgun (WGS) entry which is preliminary data.</text>
</comment>
<dbReference type="PANTHER" id="PTHR15615">
    <property type="match status" value="1"/>
</dbReference>
<organism evidence="1 2">
    <name type="scientific">Lentinula lateritia</name>
    <dbReference type="NCBI Taxonomy" id="40482"/>
    <lineage>
        <taxon>Eukaryota</taxon>
        <taxon>Fungi</taxon>
        <taxon>Dikarya</taxon>
        <taxon>Basidiomycota</taxon>
        <taxon>Agaricomycotina</taxon>
        <taxon>Agaricomycetes</taxon>
        <taxon>Agaricomycetidae</taxon>
        <taxon>Agaricales</taxon>
        <taxon>Marasmiineae</taxon>
        <taxon>Omphalotaceae</taxon>
        <taxon>Lentinula</taxon>
    </lineage>
</organism>
<dbReference type="GO" id="GO:0019901">
    <property type="term" value="F:protein kinase binding"/>
    <property type="evidence" value="ECO:0007669"/>
    <property type="project" value="InterPro"/>
</dbReference>
<dbReference type="AlphaFoldDB" id="A0A9W9E056"/>
<reference evidence="1" key="1">
    <citation type="submission" date="2022-08" db="EMBL/GenBank/DDBJ databases">
        <authorList>
            <consortium name="DOE Joint Genome Institute"/>
            <person name="Min B."/>
            <person name="Riley R."/>
            <person name="Sierra-Patev S."/>
            <person name="Naranjo-Ortiz M."/>
            <person name="Looney B."/>
            <person name="Konkel Z."/>
            <person name="Slot J.C."/>
            <person name="Sakamoto Y."/>
            <person name="Steenwyk J.L."/>
            <person name="Rokas A."/>
            <person name="Carro J."/>
            <person name="Camarero S."/>
            <person name="Ferreira P."/>
            <person name="Molpeceres G."/>
            <person name="Ruiz-Duenas F.J."/>
            <person name="Serrano A."/>
            <person name="Henrissat B."/>
            <person name="Drula E."/>
            <person name="Hughes K.W."/>
            <person name="Mata J.L."/>
            <person name="Ishikawa N.K."/>
            <person name="Vargas-Isla R."/>
            <person name="Ushijima S."/>
            <person name="Smith C.A."/>
            <person name="Ahrendt S."/>
            <person name="Andreopoulos W."/>
            <person name="He G."/>
            <person name="Labutti K."/>
            <person name="Lipzen A."/>
            <person name="Ng V."/>
            <person name="Sandor L."/>
            <person name="Barry K."/>
            <person name="Martinez A.T."/>
            <person name="Xiao Y."/>
            <person name="Gibbons J.G."/>
            <person name="Terashima K."/>
            <person name="Hibbett D.S."/>
            <person name="Grigoriev I.V."/>
        </authorList>
    </citation>
    <scope>NUCLEOTIDE SEQUENCE</scope>
    <source>
        <strain evidence="1">Sp2 HRB7682 ss15</strain>
    </source>
</reference>
<evidence type="ECO:0000313" key="1">
    <source>
        <dbReference type="EMBL" id="KAJ4492890.1"/>
    </source>
</evidence>
<dbReference type="CDD" id="cd20557">
    <property type="entry name" value="CYCLIN_ScPCL1-like"/>
    <property type="match status" value="1"/>
</dbReference>